<keyword evidence="2" id="KW-1185">Reference proteome</keyword>
<dbReference type="EMBL" id="FPIY01000001">
    <property type="protein sequence ID" value="SFW26424.1"/>
    <property type="molecule type" value="Genomic_DNA"/>
</dbReference>
<accession>A0A1K1MTC5</accession>
<dbReference type="STRING" id="76595.SAMN05660313_00894"/>
<dbReference type="RefSeq" id="WP_072302541.1">
    <property type="nucleotide sequence ID" value="NZ_FPIY01000001.1"/>
</dbReference>
<reference evidence="2" key="1">
    <citation type="submission" date="2016-11" db="EMBL/GenBank/DDBJ databases">
        <authorList>
            <person name="Varghese N."/>
            <person name="Submissions S."/>
        </authorList>
    </citation>
    <scope>NUCLEOTIDE SEQUENCE [LARGE SCALE GENOMIC DNA]</scope>
    <source>
        <strain evidence="2">DSM 24786</strain>
    </source>
</reference>
<dbReference type="OrthoDB" id="6654917at2"/>
<gene>
    <name evidence="1" type="ORF">SAMN05660313_00894</name>
</gene>
<dbReference type="AlphaFoldDB" id="A0A1K1MTC5"/>
<sequence length="421" mass="49060">MKDIKSLIFLLFTTIVTGNAQSIEKIVKDKASSTCDCIEKIEYIDSKADFEVKVKSCAALSAKDSTRIFKQTTFHEYDKLLQAKLFEDCDAIQIKLEQLRQSYNTTNMDSLYSAEKKYKEIEKNIMGSYSLSFGHRSPEGSPTLFLYKENKYVIASFGEVQIGTWRVIKEKYLHLTPNKAKKPFNVYGRYNPSIGDSTKSSFLGDRFSYRTLITYNETSKKPVNLFPIFNKDANCFDFPYVHKTTSVPKQISLAFNQSYEESPDQKVMLTTFKNTSNFNDFIIFEHTRDQNKMPIRVLIDGNKLIFRESQVTEKSPLPKAGSEDDTFLKEMSTINNTPETIYYNFGYKQFKSEEINSKNYKYNKKLNNYVYRRKVPPTYEKNVSEYHNFLQVNKYEMLQDVTQQQKQFTIAKKSVIYTVCD</sequence>
<name>A0A1K1MTC5_9FLAO</name>
<protein>
    <submittedName>
        <fullName evidence="1">Uncharacterized protein</fullName>
    </submittedName>
</protein>
<evidence type="ECO:0000313" key="2">
    <source>
        <dbReference type="Proteomes" id="UP000183257"/>
    </source>
</evidence>
<evidence type="ECO:0000313" key="1">
    <source>
        <dbReference type="EMBL" id="SFW26424.1"/>
    </source>
</evidence>
<dbReference type="Proteomes" id="UP000183257">
    <property type="component" value="Unassembled WGS sequence"/>
</dbReference>
<organism evidence="1 2">
    <name type="scientific">Cellulophaga fucicola</name>
    <dbReference type="NCBI Taxonomy" id="76595"/>
    <lineage>
        <taxon>Bacteria</taxon>
        <taxon>Pseudomonadati</taxon>
        <taxon>Bacteroidota</taxon>
        <taxon>Flavobacteriia</taxon>
        <taxon>Flavobacteriales</taxon>
        <taxon>Flavobacteriaceae</taxon>
        <taxon>Cellulophaga</taxon>
    </lineage>
</organism>
<proteinExistence type="predicted"/>